<dbReference type="Proteomes" id="UP000502508">
    <property type="component" value="Chromosome"/>
</dbReference>
<reference evidence="8 9" key="1">
    <citation type="submission" date="2020-03" db="EMBL/GenBank/DDBJ databases">
        <title>Whole genome shotgun sequence of Phytohabitans flavus NBRC 107702.</title>
        <authorList>
            <person name="Komaki H."/>
            <person name="Tamura T."/>
        </authorList>
    </citation>
    <scope>NUCLEOTIDE SEQUENCE [LARGE SCALE GENOMIC DNA]</scope>
    <source>
        <strain evidence="8 9">NBRC 107702</strain>
    </source>
</reference>
<proteinExistence type="inferred from homology"/>
<dbReference type="SUPFAM" id="SSF88946">
    <property type="entry name" value="Sigma2 domain of RNA polymerase sigma factors"/>
    <property type="match status" value="1"/>
</dbReference>
<dbReference type="GO" id="GO:0006352">
    <property type="term" value="P:DNA-templated transcription initiation"/>
    <property type="evidence" value="ECO:0007669"/>
    <property type="project" value="InterPro"/>
</dbReference>
<dbReference type="Pfam" id="PF04542">
    <property type="entry name" value="Sigma70_r2"/>
    <property type="match status" value="1"/>
</dbReference>
<gene>
    <name evidence="8" type="primary">rpoE_11</name>
    <name evidence="8" type="ORF">Pflav_026050</name>
</gene>
<dbReference type="InterPro" id="IPR039425">
    <property type="entry name" value="RNA_pol_sigma-70-like"/>
</dbReference>
<evidence type="ECO:0000259" key="6">
    <source>
        <dbReference type="Pfam" id="PF04542"/>
    </source>
</evidence>
<feature type="domain" description="RNA polymerase sigma factor 70 region 4 type 2" evidence="7">
    <location>
        <begin position="110"/>
        <end position="160"/>
    </location>
</feature>
<dbReference type="NCBIfam" id="TIGR02983">
    <property type="entry name" value="SigE-fam_strep"/>
    <property type="match status" value="1"/>
</dbReference>
<reference evidence="8 9" key="2">
    <citation type="submission" date="2020-03" db="EMBL/GenBank/DDBJ databases">
        <authorList>
            <person name="Ichikawa N."/>
            <person name="Kimura A."/>
            <person name="Kitahashi Y."/>
            <person name="Uohara A."/>
        </authorList>
    </citation>
    <scope>NUCLEOTIDE SEQUENCE [LARGE SCALE GENOMIC DNA]</scope>
    <source>
        <strain evidence="8 9">NBRC 107702</strain>
    </source>
</reference>
<dbReference type="KEGG" id="pfla:Pflav_026050"/>
<evidence type="ECO:0000256" key="5">
    <source>
        <dbReference type="ARBA" id="ARBA00023163"/>
    </source>
</evidence>
<keyword evidence="4" id="KW-0238">DNA-binding</keyword>
<evidence type="ECO:0000256" key="1">
    <source>
        <dbReference type="ARBA" id="ARBA00010641"/>
    </source>
</evidence>
<comment type="similarity">
    <text evidence="1">Belongs to the sigma-70 factor family. ECF subfamily.</text>
</comment>
<accession>A0A6F8XQT4</accession>
<dbReference type="PANTHER" id="PTHR43133">
    <property type="entry name" value="RNA POLYMERASE ECF-TYPE SIGMA FACTO"/>
    <property type="match status" value="1"/>
</dbReference>
<evidence type="ECO:0000313" key="9">
    <source>
        <dbReference type="Proteomes" id="UP000502508"/>
    </source>
</evidence>
<keyword evidence="3" id="KW-0731">Sigma factor</keyword>
<feature type="domain" description="RNA polymerase sigma-70 region 2" evidence="6">
    <location>
        <begin position="18"/>
        <end position="82"/>
    </location>
</feature>
<dbReference type="GO" id="GO:0003677">
    <property type="term" value="F:DNA binding"/>
    <property type="evidence" value="ECO:0007669"/>
    <property type="project" value="UniProtKB-KW"/>
</dbReference>
<dbReference type="InterPro" id="IPR014325">
    <property type="entry name" value="RNA_pol_sigma-E_actinobac"/>
</dbReference>
<dbReference type="InterPro" id="IPR014284">
    <property type="entry name" value="RNA_pol_sigma-70_dom"/>
</dbReference>
<dbReference type="Gene3D" id="1.10.1740.10">
    <property type="match status" value="1"/>
</dbReference>
<dbReference type="InterPro" id="IPR013324">
    <property type="entry name" value="RNA_pol_sigma_r3/r4-like"/>
</dbReference>
<evidence type="ECO:0000256" key="3">
    <source>
        <dbReference type="ARBA" id="ARBA00023082"/>
    </source>
</evidence>
<evidence type="ECO:0000256" key="4">
    <source>
        <dbReference type="ARBA" id="ARBA00023125"/>
    </source>
</evidence>
<keyword evidence="5" id="KW-0804">Transcription</keyword>
<dbReference type="CDD" id="cd06171">
    <property type="entry name" value="Sigma70_r4"/>
    <property type="match status" value="1"/>
</dbReference>
<dbReference type="InterPro" id="IPR013249">
    <property type="entry name" value="RNA_pol_sigma70_r4_t2"/>
</dbReference>
<keyword evidence="2" id="KW-0805">Transcription regulation</keyword>
<protein>
    <submittedName>
        <fullName evidence="8">RNA polymerase sigma24 factor</fullName>
    </submittedName>
</protein>
<dbReference type="Gene3D" id="1.10.10.10">
    <property type="entry name" value="Winged helix-like DNA-binding domain superfamily/Winged helix DNA-binding domain"/>
    <property type="match status" value="1"/>
</dbReference>
<organism evidence="8 9">
    <name type="scientific">Phytohabitans flavus</name>
    <dbReference type="NCBI Taxonomy" id="1076124"/>
    <lineage>
        <taxon>Bacteria</taxon>
        <taxon>Bacillati</taxon>
        <taxon>Actinomycetota</taxon>
        <taxon>Actinomycetes</taxon>
        <taxon>Micromonosporales</taxon>
        <taxon>Micromonosporaceae</taxon>
    </lineage>
</organism>
<evidence type="ECO:0000313" key="8">
    <source>
        <dbReference type="EMBL" id="BCB76195.1"/>
    </source>
</evidence>
<evidence type="ECO:0000259" key="7">
    <source>
        <dbReference type="Pfam" id="PF08281"/>
    </source>
</evidence>
<dbReference type="Pfam" id="PF08281">
    <property type="entry name" value="Sigma70_r4_2"/>
    <property type="match status" value="1"/>
</dbReference>
<dbReference type="InterPro" id="IPR013325">
    <property type="entry name" value="RNA_pol_sigma_r2"/>
</dbReference>
<sequence>MRSDEDQDRRQFSEYFAARQDVVRRTAYLMCGDWHWADDLTQSAFIRLAAGWHRIRDPQAVDAFVRTCLVRAYLSETRRMWRRRERPVAEPPDVAGADDDAEAATRRVVFARALRQVPPRQRVTLVCRFYQGMDVAETAAVLGCSEGTVKSQTARGLATLREILGDAVTVAAPAWATEGSA</sequence>
<dbReference type="AlphaFoldDB" id="A0A6F8XQT4"/>
<dbReference type="RefSeq" id="WP_173036304.1">
    <property type="nucleotide sequence ID" value="NZ_AP022870.1"/>
</dbReference>
<dbReference type="NCBIfam" id="TIGR02937">
    <property type="entry name" value="sigma70-ECF"/>
    <property type="match status" value="1"/>
</dbReference>
<name>A0A6F8XQT4_9ACTN</name>
<dbReference type="PANTHER" id="PTHR43133:SF50">
    <property type="entry name" value="ECF RNA POLYMERASE SIGMA FACTOR SIGM"/>
    <property type="match status" value="1"/>
</dbReference>
<dbReference type="InterPro" id="IPR036388">
    <property type="entry name" value="WH-like_DNA-bd_sf"/>
</dbReference>
<dbReference type="SUPFAM" id="SSF88659">
    <property type="entry name" value="Sigma3 and sigma4 domains of RNA polymerase sigma factors"/>
    <property type="match status" value="1"/>
</dbReference>
<dbReference type="EMBL" id="AP022870">
    <property type="protein sequence ID" value="BCB76195.1"/>
    <property type="molecule type" value="Genomic_DNA"/>
</dbReference>
<evidence type="ECO:0000256" key="2">
    <source>
        <dbReference type="ARBA" id="ARBA00023015"/>
    </source>
</evidence>
<dbReference type="InterPro" id="IPR007627">
    <property type="entry name" value="RNA_pol_sigma70_r2"/>
</dbReference>
<dbReference type="GO" id="GO:0016987">
    <property type="term" value="F:sigma factor activity"/>
    <property type="evidence" value="ECO:0007669"/>
    <property type="project" value="UniProtKB-KW"/>
</dbReference>
<keyword evidence="9" id="KW-1185">Reference proteome</keyword>